<gene>
    <name evidence="10" type="ORF">KP79_PYT24592</name>
</gene>
<feature type="active site" description="Proton acceptor" evidence="5">
    <location>
        <position position="119"/>
    </location>
</feature>
<keyword evidence="6 9" id="KW-0106">Calcium</keyword>
<evidence type="ECO:0000256" key="1">
    <source>
        <dbReference type="ARBA" id="ARBA00008595"/>
    </source>
</evidence>
<evidence type="ECO:0000256" key="4">
    <source>
        <dbReference type="ARBA" id="ARBA00023180"/>
    </source>
</evidence>
<dbReference type="Pfam" id="PF01731">
    <property type="entry name" value="Arylesterase"/>
    <property type="match status" value="1"/>
</dbReference>
<comment type="caution">
    <text evidence="10">The sequence shown here is derived from an EMBL/GenBank/DDBJ whole genome shotgun (WGS) entry which is preliminary data.</text>
</comment>
<dbReference type="GO" id="GO:0004064">
    <property type="term" value="F:arylesterase activity"/>
    <property type="evidence" value="ECO:0007669"/>
    <property type="project" value="UniProtKB-UniRule"/>
</dbReference>
<dbReference type="PRINTS" id="PR01785">
    <property type="entry name" value="PARAOXONASE"/>
</dbReference>
<keyword evidence="3 7" id="KW-1015">Disulfide bond</keyword>
<feature type="binding site" evidence="6">
    <location>
        <position position="173"/>
    </location>
    <ligand>
        <name>Ca(2+)</name>
        <dbReference type="ChEBI" id="CHEBI:29108"/>
        <label>1</label>
        <note>catalytic</note>
    </ligand>
</feature>
<dbReference type="PANTHER" id="PTHR11799:SF12">
    <property type="entry name" value="PARAOXONASE-RELATED"/>
    <property type="match status" value="1"/>
</dbReference>
<sequence length="366" mass="40966">MGIYFKIVLSSLLLVIVQHMARLIYTLGFHKHIYNHEPGPCKYLDGVDFGSEDIATLPDGKAFITSGLLMPSATATYRQMYADKGVKGQIFLFDFKAPGSGLTPLTIQGDFNASDFSPHGIDYWQDKASGKVYIFVVNHRRKLDAVEKFEFIPSAKSLKHVHSYVDQAIYFINDVAVTGENSFYFTNFLNSRSHFWGSLEIYMMLPLGSISYFDGNYYETVEEGYFMPNGLALTLDKKYLYMATSVNGAIKVFKRQLKAGQLTFLQEVKLYTSPDNPTINPLTGHLLVGAQPILHTTSQTMEDPSKPSASQVLHFEVNDGILYKTTELYTNDGSVLSSSTVASLYGNQMLIGTICHKLLHCEVRTL</sequence>
<feature type="binding site" evidence="6">
    <location>
        <position position="121"/>
    </location>
    <ligand>
        <name>Ca(2+)</name>
        <dbReference type="ChEBI" id="CHEBI:29108"/>
        <label>1</label>
        <note>catalytic</note>
    </ligand>
</feature>
<evidence type="ECO:0000256" key="3">
    <source>
        <dbReference type="ARBA" id="ARBA00023157"/>
    </source>
</evidence>
<keyword evidence="4 8" id="KW-0325">Glycoprotein</keyword>
<dbReference type="InterPro" id="IPR002640">
    <property type="entry name" value="Arylesterase"/>
</dbReference>
<feature type="binding site" evidence="6">
    <location>
        <position position="53"/>
    </location>
    <ligand>
        <name>Ca(2+)</name>
        <dbReference type="ChEBI" id="CHEBI:29108"/>
        <label>1</label>
        <note>catalytic</note>
    </ligand>
</feature>
<evidence type="ECO:0000313" key="10">
    <source>
        <dbReference type="EMBL" id="OWF56567.1"/>
    </source>
</evidence>
<evidence type="ECO:0000256" key="8">
    <source>
        <dbReference type="PIRSR" id="PIRSR602640-4"/>
    </source>
</evidence>
<evidence type="ECO:0000256" key="5">
    <source>
        <dbReference type="PIRSR" id="PIRSR602640-1"/>
    </source>
</evidence>
<feature type="binding site" evidence="6">
    <location>
        <position position="174"/>
    </location>
    <ligand>
        <name>Ca(2+)</name>
        <dbReference type="ChEBI" id="CHEBI:29108"/>
        <label>1</label>
        <note>catalytic</note>
    </ligand>
</feature>
<evidence type="ECO:0000313" key="11">
    <source>
        <dbReference type="Proteomes" id="UP000242188"/>
    </source>
</evidence>
<feature type="binding site" evidence="6">
    <location>
        <position position="52"/>
    </location>
    <ligand>
        <name>Ca(2+)</name>
        <dbReference type="ChEBI" id="CHEBI:29108"/>
        <label>1</label>
        <note>catalytic</note>
    </ligand>
</feature>
<comment type="catalytic activity">
    <reaction evidence="9">
        <text>a phenyl acetate + H2O = a phenol + acetate + H(+)</text>
        <dbReference type="Rhea" id="RHEA:17309"/>
        <dbReference type="ChEBI" id="CHEBI:15377"/>
        <dbReference type="ChEBI" id="CHEBI:15378"/>
        <dbReference type="ChEBI" id="CHEBI:30089"/>
        <dbReference type="ChEBI" id="CHEBI:33853"/>
        <dbReference type="ChEBI" id="CHEBI:140310"/>
        <dbReference type="EC" id="3.1.1.2"/>
    </reaction>
</comment>
<name>A0A210R694_MIZYE</name>
<dbReference type="Proteomes" id="UP000242188">
    <property type="component" value="Unassembled WGS sequence"/>
</dbReference>
<reference evidence="10 11" key="1">
    <citation type="journal article" date="2017" name="Nat. Ecol. Evol.">
        <title>Scallop genome provides insights into evolution of bilaterian karyotype and development.</title>
        <authorList>
            <person name="Wang S."/>
            <person name="Zhang J."/>
            <person name="Jiao W."/>
            <person name="Li J."/>
            <person name="Xun X."/>
            <person name="Sun Y."/>
            <person name="Guo X."/>
            <person name="Huan P."/>
            <person name="Dong B."/>
            <person name="Zhang L."/>
            <person name="Hu X."/>
            <person name="Sun X."/>
            <person name="Wang J."/>
            <person name="Zhao C."/>
            <person name="Wang Y."/>
            <person name="Wang D."/>
            <person name="Huang X."/>
            <person name="Wang R."/>
            <person name="Lv J."/>
            <person name="Li Y."/>
            <person name="Zhang Z."/>
            <person name="Liu B."/>
            <person name="Lu W."/>
            <person name="Hui Y."/>
            <person name="Liang J."/>
            <person name="Zhou Z."/>
            <person name="Hou R."/>
            <person name="Li X."/>
            <person name="Liu Y."/>
            <person name="Li H."/>
            <person name="Ning X."/>
            <person name="Lin Y."/>
            <person name="Zhao L."/>
            <person name="Xing Q."/>
            <person name="Dou J."/>
            <person name="Li Y."/>
            <person name="Mao J."/>
            <person name="Guo H."/>
            <person name="Dou H."/>
            <person name="Li T."/>
            <person name="Mu C."/>
            <person name="Jiang W."/>
            <person name="Fu Q."/>
            <person name="Fu X."/>
            <person name="Miao Y."/>
            <person name="Liu J."/>
            <person name="Yu Q."/>
            <person name="Li R."/>
            <person name="Liao H."/>
            <person name="Li X."/>
            <person name="Kong Y."/>
            <person name="Jiang Z."/>
            <person name="Chourrout D."/>
            <person name="Li R."/>
            <person name="Bao Z."/>
        </authorList>
    </citation>
    <scope>NUCLEOTIDE SEQUENCE [LARGE SCALE GENOMIC DNA]</scope>
    <source>
        <strain evidence="10 11">PY_sf001</strain>
    </source>
</reference>
<evidence type="ECO:0000256" key="2">
    <source>
        <dbReference type="ARBA" id="ARBA00022801"/>
    </source>
</evidence>
<accession>A0A210R694</accession>
<dbReference type="AlphaFoldDB" id="A0A210R694"/>
<feature type="binding site" evidence="6">
    <location>
        <position position="276"/>
    </location>
    <ligand>
        <name>Ca(2+)</name>
        <dbReference type="ChEBI" id="CHEBI:29108"/>
        <label>1</label>
        <note>catalytic</note>
    </ligand>
</feature>
<dbReference type="OrthoDB" id="423498at2759"/>
<dbReference type="PANTHER" id="PTHR11799">
    <property type="entry name" value="PARAOXONASE"/>
    <property type="match status" value="1"/>
</dbReference>
<comment type="cofactor">
    <cofactor evidence="6 9">
        <name>Ca(2+)</name>
        <dbReference type="ChEBI" id="CHEBI:29108"/>
    </cofactor>
    <text evidence="6 9">Binds 2 calcium ions per subunit.</text>
</comment>
<organism evidence="10 11">
    <name type="scientific">Mizuhopecten yessoensis</name>
    <name type="common">Japanese scallop</name>
    <name type="synonym">Patinopecten yessoensis</name>
    <dbReference type="NCBI Taxonomy" id="6573"/>
    <lineage>
        <taxon>Eukaryota</taxon>
        <taxon>Metazoa</taxon>
        <taxon>Spiralia</taxon>
        <taxon>Lophotrochozoa</taxon>
        <taxon>Mollusca</taxon>
        <taxon>Bivalvia</taxon>
        <taxon>Autobranchia</taxon>
        <taxon>Pteriomorphia</taxon>
        <taxon>Pectinida</taxon>
        <taxon>Pectinoidea</taxon>
        <taxon>Pectinidae</taxon>
        <taxon>Mizuhopecten</taxon>
    </lineage>
</organism>
<dbReference type="InterPro" id="IPR011042">
    <property type="entry name" value="6-blade_b-propeller_TolB-like"/>
</dbReference>
<evidence type="ECO:0000256" key="6">
    <source>
        <dbReference type="PIRSR" id="PIRSR602640-2"/>
    </source>
</evidence>
<protein>
    <recommendedName>
        <fullName evidence="9">Paraoxonase</fullName>
        <ecNumber evidence="9">3.1.1.2</ecNumber>
    </recommendedName>
</protein>
<comment type="PTM">
    <text evidence="8">Glycosylated.</text>
</comment>
<evidence type="ECO:0000256" key="9">
    <source>
        <dbReference type="RuleBase" id="RU368025"/>
    </source>
</evidence>
<dbReference type="EC" id="3.1.1.2" evidence="9"/>
<keyword evidence="6 9" id="KW-0479">Metal-binding</keyword>
<evidence type="ECO:0000256" key="7">
    <source>
        <dbReference type="PIRSR" id="PIRSR602640-3"/>
    </source>
</evidence>
<feature type="binding site" evidence="6">
    <location>
        <position position="275"/>
    </location>
    <ligand>
        <name>Ca(2+)</name>
        <dbReference type="ChEBI" id="CHEBI:29108"/>
        <label>1</label>
        <note>catalytic</note>
    </ligand>
</feature>
<dbReference type="GO" id="GO:0046872">
    <property type="term" value="F:metal ion binding"/>
    <property type="evidence" value="ECO:0007669"/>
    <property type="project" value="UniProtKB-KW"/>
</dbReference>
<dbReference type="EMBL" id="NEDP02000143">
    <property type="protein sequence ID" value="OWF56567.1"/>
    <property type="molecule type" value="Genomic_DNA"/>
</dbReference>
<feature type="disulfide bond" description="In form B" evidence="7">
    <location>
        <begin position="41"/>
        <end position="361"/>
    </location>
</feature>
<dbReference type="Gene3D" id="2.120.10.30">
    <property type="entry name" value="TolB, C-terminal domain"/>
    <property type="match status" value="1"/>
</dbReference>
<feature type="glycosylation site" description="N-linked (GlcNAc...) asparagine" evidence="8">
    <location>
        <position position="276"/>
    </location>
</feature>
<feature type="binding site" evidence="6">
    <location>
        <position position="229"/>
    </location>
    <ligand>
        <name>Ca(2+)</name>
        <dbReference type="ChEBI" id="CHEBI:29108"/>
        <label>1</label>
        <note>catalytic</note>
    </ligand>
</feature>
<dbReference type="SUPFAM" id="SSF63829">
    <property type="entry name" value="Calcium-dependent phosphotriesterase"/>
    <property type="match status" value="1"/>
</dbReference>
<dbReference type="InterPro" id="IPR051288">
    <property type="entry name" value="Serum_paraoxonase/arylesterase"/>
</dbReference>
<keyword evidence="11" id="KW-1185">Reference proteome</keyword>
<proteinExistence type="inferred from homology"/>
<comment type="similarity">
    <text evidence="1 9">Belongs to the paraoxonase family.</text>
</comment>
<keyword evidence="2 9" id="KW-0378">Hydrolase</keyword>